<dbReference type="Proteomes" id="UP001596135">
    <property type="component" value="Unassembled WGS sequence"/>
</dbReference>
<evidence type="ECO:0000256" key="2">
    <source>
        <dbReference type="ARBA" id="ARBA00008814"/>
    </source>
</evidence>
<dbReference type="InterPro" id="IPR002491">
    <property type="entry name" value="ABC_transptr_periplasmic_BD"/>
</dbReference>
<evidence type="ECO:0000259" key="7">
    <source>
        <dbReference type="PROSITE" id="PS50983"/>
    </source>
</evidence>
<keyword evidence="4 6" id="KW-0732">Signal</keyword>
<comment type="subcellular location">
    <subcellularLocation>
        <location evidence="1">Cell envelope</location>
    </subcellularLocation>
</comment>
<evidence type="ECO:0000313" key="9">
    <source>
        <dbReference type="Proteomes" id="UP001596135"/>
    </source>
</evidence>
<reference evidence="9" key="1">
    <citation type="journal article" date="2019" name="Int. J. Syst. Evol. Microbiol.">
        <title>The Global Catalogue of Microorganisms (GCM) 10K type strain sequencing project: providing services to taxonomists for standard genome sequencing and annotation.</title>
        <authorList>
            <consortium name="The Broad Institute Genomics Platform"/>
            <consortium name="The Broad Institute Genome Sequencing Center for Infectious Disease"/>
            <person name="Wu L."/>
            <person name="Ma J."/>
        </authorList>
    </citation>
    <scope>NUCLEOTIDE SEQUENCE [LARGE SCALE GENOMIC DNA]</scope>
    <source>
        <strain evidence="9">CCUG 54522</strain>
    </source>
</reference>
<sequence length="342" mass="36649">MRRTPDRSHSLGRRRLLAGGVALATALVLAACGSDGGDAPAAGSSATPSSGPWSYTDDLGQTVELDKTPVRIAAYGDAAAALWHFGITPVAIFTWMAPQDDSMFDDFDLSQTEVVGETYGEISLEKLAAAKPDLIVATSYDGDTPDEMYGFKDKAQLAKIKEIAPVVAVAQVGSMKDVIETNEELVTSLGVDTGEGSQVAEDKAAFEAASDDLAEAAKSGLSVIPMYADGDGLYLAKAPDDPALKYYQDLGVNFTKIGGKDYYWEILSWENADRYEADVLLNATRNSYSIEQLGEQPTFARLAAFKAGQVHDWDTSSMDYPSQTKYMEELAGWLGSDQDVAS</sequence>
<protein>
    <submittedName>
        <fullName evidence="8">ABC transporter substrate-binding protein</fullName>
    </submittedName>
</protein>
<evidence type="ECO:0000256" key="1">
    <source>
        <dbReference type="ARBA" id="ARBA00004196"/>
    </source>
</evidence>
<comment type="similarity">
    <text evidence="2">Belongs to the bacterial solute-binding protein 8 family.</text>
</comment>
<dbReference type="PROSITE" id="PS51257">
    <property type="entry name" value="PROKAR_LIPOPROTEIN"/>
    <property type="match status" value="1"/>
</dbReference>
<dbReference type="Pfam" id="PF01497">
    <property type="entry name" value="Peripla_BP_2"/>
    <property type="match status" value="1"/>
</dbReference>
<comment type="caution">
    <text evidence="8">The sequence shown here is derived from an EMBL/GenBank/DDBJ whole genome shotgun (WGS) entry which is preliminary data.</text>
</comment>
<feature type="chain" id="PRO_5046557440" evidence="6">
    <location>
        <begin position="31"/>
        <end position="342"/>
    </location>
</feature>
<evidence type="ECO:0000313" key="8">
    <source>
        <dbReference type="EMBL" id="MFC6043279.1"/>
    </source>
</evidence>
<dbReference type="InterPro" id="IPR051313">
    <property type="entry name" value="Bact_iron-sidero_bind"/>
</dbReference>
<feature type="region of interest" description="Disordered" evidence="5">
    <location>
        <begin position="38"/>
        <end position="58"/>
    </location>
</feature>
<feature type="signal peptide" evidence="6">
    <location>
        <begin position="1"/>
        <end position="30"/>
    </location>
</feature>
<evidence type="ECO:0000256" key="6">
    <source>
        <dbReference type="SAM" id="SignalP"/>
    </source>
</evidence>
<dbReference type="SUPFAM" id="SSF53807">
    <property type="entry name" value="Helical backbone' metal receptor"/>
    <property type="match status" value="1"/>
</dbReference>
<evidence type="ECO:0000256" key="5">
    <source>
        <dbReference type="SAM" id="MobiDB-lite"/>
    </source>
</evidence>
<dbReference type="PANTHER" id="PTHR30532">
    <property type="entry name" value="IRON III DICITRATE-BINDING PERIPLASMIC PROTEIN"/>
    <property type="match status" value="1"/>
</dbReference>
<keyword evidence="3" id="KW-0813">Transport</keyword>
<name>A0ABW1LHY7_9ACTN</name>
<gene>
    <name evidence="8" type="ORF">ACFPYL_09345</name>
</gene>
<dbReference type="EMBL" id="JBHSRJ010000004">
    <property type="protein sequence ID" value="MFC6043279.1"/>
    <property type="molecule type" value="Genomic_DNA"/>
</dbReference>
<dbReference type="PROSITE" id="PS50983">
    <property type="entry name" value="FE_B12_PBP"/>
    <property type="match status" value="1"/>
</dbReference>
<dbReference type="Gene3D" id="3.40.50.1980">
    <property type="entry name" value="Nitrogenase molybdenum iron protein domain"/>
    <property type="match status" value="2"/>
</dbReference>
<dbReference type="PROSITE" id="PS51318">
    <property type="entry name" value="TAT"/>
    <property type="match status" value="1"/>
</dbReference>
<keyword evidence="9" id="KW-1185">Reference proteome</keyword>
<dbReference type="PANTHER" id="PTHR30532:SF24">
    <property type="entry name" value="FERRIC ENTEROBACTIN-BINDING PERIPLASMIC PROTEIN FEPB"/>
    <property type="match status" value="1"/>
</dbReference>
<dbReference type="InterPro" id="IPR006311">
    <property type="entry name" value="TAT_signal"/>
</dbReference>
<feature type="compositionally biased region" description="Low complexity" evidence="5">
    <location>
        <begin position="38"/>
        <end position="52"/>
    </location>
</feature>
<accession>A0ABW1LHY7</accession>
<proteinExistence type="inferred from homology"/>
<dbReference type="RefSeq" id="WP_379153215.1">
    <property type="nucleotide sequence ID" value="NZ_JBHSRJ010000004.1"/>
</dbReference>
<evidence type="ECO:0000256" key="3">
    <source>
        <dbReference type="ARBA" id="ARBA00022448"/>
    </source>
</evidence>
<organism evidence="8 9">
    <name type="scientific">Nocardioides hankookensis</name>
    <dbReference type="NCBI Taxonomy" id="443157"/>
    <lineage>
        <taxon>Bacteria</taxon>
        <taxon>Bacillati</taxon>
        <taxon>Actinomycetota</taxon>
        <taxon>Actinomycetes</taxon>
        <taxon>Propionibacteriales</taxon>
        <taxon>Nocardioidaceae</taxon>
        <taxon>Nocardioides</taxon>
    </lineage>
</organism>
<feature type="domain" description="Fe/B12 periplasmic-binding" evidence="7">
    <location>
        <begin position="70"/>
        <end position="342"/>
    </location>
</feature>
<evidence type="ECO:0000256" key="4">
    <source>
        <dbReference type="ARBA" id="ARBA00022729"/>
    </source>
</evidence>